<organism evidence="1 2">
    <name type="scientific">Mycolicibacterium aichiense</name>
    <dbReference type="NCBI Taxonomy" id="1799"/>
    <lineage>
        <taxon>Bacteria</taxon>
        <taxon>Bacillati</taxon>
        <taxon>Actinomycetota</taxon>
        <taxon>Actinomycetes</taxon>
        <taxon>Mycobacteriales</taxon>
        <taxon>Mycobacteriaceae</taxon>
        <taxon>Mycolicibacterium</taxon>
    </lineage>
</organism>
<dbReference type="RefSeq" id="WP_163789368.1">
    <property type="nucleotide sequence ID" value="NZ_AP022561.1"/>
</dbReference>
<name>A0A378VB09_9MYCO</name>
<evidence type="ECO:0000313" key="1">
    <source>
        <dbReference type="EMBL" id="BBX09441.1"/>
    </source>
</evidence>
<dbReference type="Proteomes" id="UP000467327">
    <property type="component" value="Chromosome"/>
</dbReference>
<dbReference type="KEGG" id="maic:MAIC_42440"/>
<evidence type="ECO:0000313" key="2">
    <source>
        <dbReference type="Proteomes" id="UP000467327"/>
    </source>
</evidence>
<dbReference type="EMBL" id="AP022561">
    <property type="protein sequence ID" value="BBX09441.1"/>
    <property type="molecule type" value="Genomic_DNA"/>
</dbReference>
<protein>
    <submittedName>
        <fullName evidence="1">Uncharacterized protein</fullName>
    </submittedName>
</protein>
<accession>A0A378VB09</accession>
<sequence>MKVTEKSRKTIYVEFEEGDTLYEAWQKLGKINAAEWPIKIEAGAIVIVEPERR</sequence>
<keyword evidence="2" id="KW-1185">Reference proteome</keyword>
<reference evidence="1 2" key="1">
    <citation type="journal article" date="2019" name="Emerg. Microbes Infect.">
        <title>Comprehensive subspecies identification of 175 nontuberculous mycobacteria species based on 7547 genomic profiles.</title>
        <authorList>
            <person name="Matsumoto Y."/>
            <person name="Kinjo T."/>
            <person name="Motooka D."/>
            <person name="Nabeya D."/>
            <person name="Jung N."/>
            <person name="Uechi K."/>
            <person name="Horii T."/>
            <person name="Iida T."/>
            <person name="Fujita J."/>
            <person name="Nakamura S."/>
        </authorList>
    </citation>
    <scope>NUCLEOTIDE SEQUENCE [LARGE SCALE GENOMIC DNA]</scope>
    <source>
        <strain evidence="1 2">JCM 6376</strain>
    </source>
</reference>
<gene>
    <name evidence="1" type="ORF">MAIC_42440</name>
</gene>
<proteinExistence type="predicted"/>
<dbReference type="AlphaFoldDB" id="A0A378VB09"/>